<dbReference type="Proteomes" id="UP001501427">
    <property type="component" value="Unassembled WGS sequence"/>
</dbReference>
<keyword evidence="1" id="KW-0812">Transmembrane</keyword>
<evidence type="ECO:0000313" key="3">
    <source>
        <dbReference type="EMBL" id="MBB4775640.1"/>
    </source>
</evidence>
<keyword evidence="1" id="KW-0472">Membrane</keyword>
<sequence>MAPILAGTAGYIAFAVLLMLFVLDTSGWLHRTEKLGDVHRQPASVTYEDEHGGPRAHYVGLLHERSFVFGRHRAYQLFVGPEPNFGYGHFIDFDHGAGPGGPPAVKSVTWDARGVRVTFTTGHEVFVPADAFVGAR</sequence>
<reference evidence="2" key="1">
    <citation type="journal article" date="2014" name="Int. J. Syst. Evol. Microbiol.">
        <title>Complete genome of a new Firmicutes species belonging to the dominant human colonic microbiota ('Ruminococcus bicirculans') reveals two chromosomes and a selective capacity to utilize plant glucans.</title>
        <authorList>
            <consortium name="NISC Comparative Sequencing Program"/>
            <person name="Wegmann U."/>
            <person name="Louis P."/>
            <person name="Goesmann A."/>
            <person name="Henrissat B."/>
            <person name="Duncan S.H."/>
            <person name="Flint H.J."/>
        </authorList>
    </citation>
    <scope>NUCLEOTIDE SEQUENCE</scope>
    <source>
        <strain evidence="2">JCM 10667</strain>
    </source>
</reference>
<dbReference type="AlphaFoldDB" id="A0A7W7MZA2"/>
<evidence type="ECO:0000313" key="4">
    <source>
        <dbReference type="Proteomes" id="UP000549343"/>
    </source>
</evidence>
<keyword evidence="5" id="KW-1185">Reference proteome</keyword>
<name>A0A7W7MZA2_9ACTN</name>
<comment type="caution">
    <text evidence="3">The sequence shown here is derived from an EMBL/GenBank/DDBJ whole genome shotgun (WGS) entry which is preliminary data.</text>
</comment>
<keyword evidence="1" id="KW-1133">Transmembrane helix</keyword>
<dbReference type="EMBL" id="JACHMV010000001">
    <property type="protein sequence ID" value="MBB4775640.1"/>
    <property type="molecule type" value="Genomic_DNA"/>
</dbReference>
<reference evidence="3 4" key="3">
    <citation type="submission" date="2020-08" db="EMBL/GenBank/DDBJ databases">
        <title>Sequencing the genomes of 1000 actinobacteria strains.</title>
        <authorList>
            <person name="Klenk H.-P."/>
        </authorList>
    </citation>
    <scope>NUCLEOTIDE SEQUENCE [LARGE SCALE GENOMIC DNA]</scope>
    <source>
        <strain evidence="3 4">DSM 44772</strain>
    </source>
</reference>
<feature type="transmembrane region" description="Helical" evidence="1">
    <location>
        <begin position="6"/>
        <end position="23"/>
    </location>
</feature>
<evidence type="ECO:0000313" key="2">
    <source>
        <dbReference type="EMBL" id="GAA0589773.1"/>
    </source>
</evidence>
<evidence type="ECO:0000313" key="5">
    <source>
        <dbReference type="Proteomes" id="UP001501427"/>
    </source>
</evidence>
<dbReference type="Proteomes" id="UP000549343">
    <property type="component" value="Unassembled WGS sequence"/>
</dbReference>
<evidence type="ECO:0000256" key="1">
    <source>
        <dbReference type="SAM" id="Phobius"/>
    </source>
</evidence>
<dbReference type="EMBL" id="BAAAHD010000069">
    <property type="protein sequence ID" value="GAA0589773.1"/>
    <property type="molecule type" value="Genomic_DNA"/>
</dbReference>
<dbReference type="RefSeq" id="WP_184885017.1">
    <property type="nucleotide sequence ID" value="NZ_BAAAHD010000069.1"/>
</dbReference>
<organism evidence="3 4">
    <name type="scientific">Actinomadura livida</name>
    <dbReference type="NCBI Taxonomy" id="79909"/>
    <lineage>
        <taxon>Bacteria</taxon>
        <taxon>Bacillati</taxon>
        <taxon>Actinomycetota</taxon>
        <taxon>Actinomycetes</taxon>
        <taxon>Streptosporangiales</taxon>
        <taxon>Thermomonosporaceae</taxon>
        <taxon>Actinomadura</taxon>
    </lineage>
</organism>
<reference evidence="2" key="4">
    <citation type="submission" date="2023-12" db="EMBL/GenBank/DDBJ databases">
        <authorList>
            <person name="Sun Q."/>
            <person name="Inoue M."/>
        </authorList>
    </citation>
    <scope>NUCLEOTIDE SEQUENCE</scope>
    <source>
        <strain evidence="2">JCM 10667</strain>
    </source>
</reference>
<reference evidence="5" key="2">
    <citation type="journal article" date="2019" name="Int. J. Syst. Evol. Microbiol.">
        <title>The Global Catalogue of Microorganisms (GCM) 10K type strain sequencing project: providing services to taxonomists for standard genome sequencing and annotation.</title>
        <authorList>
            <consortium name="The Broad Institute Genomics Platform"/>
            <consortium name="The Broad Institute Genome Sequencing Center for Infectious Disease"/>
            <person name="Wu L."/>
            <person name="Ma J."/>
        </authorList>
    </citation>
    <scope>NUCLEOTIDE SEQUENCE [LARGE SCALE GENOMIC DNA]</scope>
    <source>
        <strain evidence="5">JCM 10667</strain>
    </source>
</reference>
<protein>
    <submittedName>
        <fullName evidence="3">Uncharacterized protein</fullName>
    </submittedName>
</protein>
<accession>A0A7W7MZA2</accession>
<proteinExistence type="predicted"/>
<gene>
    <name evidence="3" type="ORF">F4557_004058</name>
    <name evidence="2" type="ORF">GCM10009546_60220</name>
</gene>